<proteinExistence type="inferred from homology"/>
<feature type="compositionally biased region" description="Low complexity" evidence="2">
    <location>
        <begin position="1154"/>
        <end position="1163"/>
    </location>
</feature>
<dbReference type="GO" id="GO:0005634">
    <property type="term" value="C:nucleus"/>
    <property type="evidence" value="ECO:0007669"/>
    <property type="project" value="InterPro"/>
</dbReference>
<dbReference type="PANTHER" id="PTHR13354:SF11">
    <property type="entry name" value="LYSINE-SPECIFIC DEMETHYLASE 9"/>
    <property type="match status" value="1"/>
</dbReference>
<dbReference type="Proteomes" id="UP000504606">
    <property type="component" value="Unplaced"/>
</dbReference>
<name>A0A9C6X1Z9_FRAOC</name>
<evidence type="ECO:0000313" key="4">
    <source>
        <dbReference type="RefSeq" id="XP_052127688.1"/>
    </source>
</evidence>
<dbReference type="RefSeq" id="XP_052127688.1">
    <property type="nucleotide sequence ID" value="XM_052271728.1"/>
</dbReference>
<dbReference type="KEGG" id="foc:113214149"/>
<feature type="compositionally biased region" description="Low complexity" evidence="2">
    <location>
        <begin position="1202"/>
        <end position="1218"/>
    </location>
</feature>
<feature type="region of interest" description="Disordered" evidence="2">
    <location>
        <begin position="136"/>
        <end position="286"/>
    </location>
</feature>
<feature type="region of interest" description="Disordered" evidence="2">
    <location>
        <begin position="545"/>
        <end position="590"/>
    </location>
</feature>
<comment type="similarity">
    <text evidence="1">Belongs to the round spermatid basic protein 1 family.</text>
</comment>
<feature type="region of interest" description="Disordered" evidence="2">
    <location>
        <begin position="1255"/>
        <end position="1287"/>
    </location>
</feature>
<dbReference type="InterPro" id="IPR026306">
    <property type="entry name" value="RSBN1/Dpy-2/CEP530"/>
</dbReference>
<accession>A0A9C6X1Z9</accession>
<feature type="compositionally biased region" description="Low complexity" evidence="2">
    <location>
        <begin position="8"/>
        <end position="20"/>
    </location>
</feature>
<evidence type="ECO:0000313" key="3">
    <source>
        <dbReference type="Proteomes" id="UP000504606"/>
    </source>
</evidence>
<feature type="compositionally biased region" description="Basic and acidic residues" evidence="2">
    <location>
        <begin position="1274"/>
        <end position="1287"/>
    </location>
</feature>
<feature type="region of interest" description="Disordered" evidence="2">
    <location>
        <begin position="1033"/>
        <end position="1243"/>
    </location>
</feature>
<dbReference type="OrthoDB" id="6020087at2759"/>
<feature type="region of interest" description="Disordered" evidence="2">
    <location>
        <begin position="1"/>
        <end position="22"/>
    </location>
</feature>
<evidence type="ECO:0000256" key="1">
    <source>
        <dbReference type="ARBA" id="ARBA00010560"/>
    </source>
</evidence>
<feature type="compositionally biased region" description="Basic residues" evidence="2">
    <location>
        <begin position="162"/>
        <end position="172"/>
    </location>
</feature>
<organism evidence="3 4">
    <name type="scientific">Frankliniella occidentalis</name>
    <name type="common">Western flower thrips</name>
    <name type="synonym">Euthrips occidentalis</name>
    <dbReference type="NCBI Taxonomy" id="133901"/>
    <lineage>
        <taxon>Eukaryota</taxon>
        <taxon>Metazoa</taxon>
        <taxon>Ecdysozoa</taxon>
        <taxon>Arthropoda</taxon>
        <taxon>Hexapoda</taxon>
        <taxon>Insecta</taxon>
        <taxon>Pterygota</taxon>
        <taxon>Neoptera</taxon>
        <taxon>Paraneoptera</taxon>
        <taxon>Thysanoptera</taxon>
        <taxon>Terebrantia</taxon>
        <taxon>Thripoidea</taxon>
        <taxon>Thripidae</taxon>
        <taxon>Frankliniella</taxon>
    </lineage>
</organism>
<feature type="compositionally biased region" description="Polar residues" evidence="2">
    <location>
        <begin position="137"/>
        <end position="153"/>
    </location>
</feature>
<evidence type="ECO:0000256" key="2">
    <source>
        <dbReference type="SAM" id="MobiDB-lite"/>
    </source>
</evidence>
<feature type="compositionally biased region" description="Basic and acidic residues" evidence="2">
    <location>
        <begin position="571"/>
        <end position="581"/>
    </location>
</feature>
<keyword evidence="3" id="KW-1185">Reference proteome</keyword>
<feature type="compositionally biased region" description="Low complexity" evidence="2">
    <location>
        <begin position="558"/>
        <end position="567"/>
    </location>
</feature>
<feature type="region of interest" description="Disordered" evidence="2">
    <location>
        <begin position="611"/>
        <end position="644"/>
    </location>
</feature>
<dbReference type="PANTHER" id="PTHR13354">
    <property type="entry name" value="ROUND SPERMATID BASIC PROTEIN 1"/>
    <property type="match status" value="1"/>
</dbReference>
<feature type="compositionally biased region" description="Basic residues" evidence="2">
    <location>
        <begin position="1083"/>
        <end position="1093"/>
    </location>
</feature>
<reference evidence="4" key="1">
    <citation type="journal article" date="2018" name="Proc. Natl. Acad. Sci. U.S.A.">
        <title>Phylogenomics and the evolution of hemipteroid insects.</title>
        <authorList>
            <person name="Johnson K.P."/>
            <person name="Dietrich C.H."/>
            <person name="Friedrich F."/>
            <person name="Beutel R.G."/>
            <person name="Wipfler B."/>
            <person name="Peters R.S."/>
            <person name="Allen J.M."/>
            <person name="Petersen M."/>
            <person name="Donath A."/>
            <person name="Walden K.K."/>
            <person name="Kozlov A.M."/>
            <person name="Podsiadlowski L."/>
            <person name="Mayer C."/>
            <person name="Meusemann K."/>
            <person name="Vasilikopoulos A."/>
            <person name="Waterhouse R.M."/>
            <person name="Cameron S.L."/>
            <person name="Weirauch C."/>
            <person name="Swanson D.R."/>
            <person name="Percy D.M."/>
            <person name="Hardy N.B."/>
            <person name="Terry I."/>
            <person name="Liu S."/>
            <person name="Zhou X."/>
            <person name="Misof B."/>
            <person name="Robertson H.M."/>
            <person name="Yoshizawa K."/>
        </authorList>
    </citation>
    <scope>NUCLEOTIDE SEQUENCE</scope>
    <source>
        <tissue evidence="4">Whole organism</tissue>
    </source>
</reference>
<reference evidence="4" key="2">
    <citation type="submission" date="2025-08" db="UniProtKB">
        <authorList>
            <consortium name="RefSeq"/>
        </authorList>
    </citation>
    <scope>IDENTIFICATION</scope>
    <source>
        <tissue evidence="4">Whole organism</tissue>
    </source>
</reference>
<feature type="compositionally biased region" description="Low complexity" evidence="2">
    <location>
        <begin position="1228"/>
        <end position="1237"/>
    </location>
</feature>
<feature type="compositionally biased region" description="Basic and acidic residues" evidence="2">
    <location>
        <begin position="1094"/>
        <end position="1106"/>
    </location>
</feature>
<protein>
    <submittedName>
        <fullName evidence="4">Uncharacterized protein LOC113214149</fullName>
    </submittedName>
</protein>
<feature type="compositionally biased region" description="Basic and acidic residues" evidence="2">
    <location>
        <begin position="173"/>
        <end position="278"/>
    </location>
</feature>
<sequence length="1287" mass="144831">MASDRMRSPASSEFYKSKSSTSHDLEKTVINYDATNDEVKRGLPVSALEKREAHSYRNLPGLFETASSADCVVRKIVNTELHHDSQEKRLSDVGSNSLSYVSKYGKSATHDLPFSANMSGMAKPTAYAREGGHVSKSAITTPSNGDLQGQTAKKVTDSPDYKKHKKKHKEKDRHHGKDCSRDRDRHRDRDKDRDRDRDRGRDRERDRNRDKDRDRERERDRDRERHKDKDRAKTHDRVKGKERDKEKDRNSTKEVDKEQRLKLKDKDVSLPKQDRGNSGDDDCSIKNQNICPEKVMLEEANSEPLTTPPETPVSDTVAPMNTSEVPLSSHHVPIASLPDSYVSGDLWPGESTSGPSIGAEVLVCHQEEVCNEIVCATEEEVKDHCTDEVIKEEIIEPVECQDELYESSCIVDSSVSLEVTALTSAEELLPNCDSSPCEKQVKKNDNLPSEPTIDNLSPSYLNSSSYCEKVAVKEEKVDKFDSATNEPLIKEEDKQSFKAKAEVPVNVKEDKEIFDNKSKISVVAKVSEEKRQSIEEFKLKCETNISSLKDKEKPPQRRPSSSGSSSHKSSRRDSDRKDHRSSSHHCSRCYKRSKIKRASIGVQCRRDKSIGKLLQPAPPPPPSTLNWHPAQRPSSISSISKPEHYSHPSSDLYRYAQYMHIETHPNGGASVVHMYQEELNHLTPDQMNELSDEYFKVVFGEDENGNAFHVMGIVHNSASYLPDLLDHMADHYPTLTVKNGVLGRNSDIETTNMAAYRDQVYRTYGYGSVRYGPLHQISLVGTVTEEVGGFFPDFLKRLEDNIFLHKTMPWGPLSVVQMESPLESNDGPILWIRPGEQLVPTADMPAKSPFKRKRTGINELRNLQYLPRLSEAREYMFEDRTKAHADHVGHGLDRMTTAAVGILKAVHCGVPSPQNRVTKDVVAFYAADFPDLVEKLQLDLHEPPISQCVQWVEDAKLNQLRREGIRYARIQLYDNDIYFLPRNIIHQFRTVTAVTSIAWHVRLSQYYPESLLSQDIKHSRVVTGVNNCHIFREKKDLPDQPMRSHQPMSSDFVLSETSSDEENSSPRKKPRRRSSSSPDVRSDHKKTSHKDKKEKKVFDKKSDKSCKGSQSNGGLETIPVKKDFIKSTTENGNASFNGVCVPSEPKPVDKIHKSVSLPSSNSSKHTNSKDHKVSSSSKHHGSSSSSSQKHKESKHSSKESQVDGSKSSSKSKSSSSRSSSKHRDKHGSSSSSSSSTSRLKENNAVRNLSVALEEKTLPSDCASLNDTVKPLMSEFKKTKDSSDIGNT</sequence>
<dbReference type="GeneID" id="113214149"/>
<feature type="compositionally biased region" description="Polar residues" evidence="2">
    <location>
        <begin position="1126"/>
        <end position="1136"/>
    </location>
</feature>
<gene>
    <name evidence="4" type="primary">LOC113214149</name>
</gene>